<evidence type="ECO:0000256" key="1">
    <source>
        <dbReference type="ARBA" id="ARBA00001954"/>
    </source>
</evidence>
<keyword evidence="6" id="KW-0503">Monooxygenase</keyword>
<comment type="caution">
    <text evidence="9">The sequence shown here is derived from an EMBL/GenBank/DDBJ whole genome shotgun (WGS) entry which is preliminary data.</text>
</comment>
<dbReference type="GO" id="GO:0009072">
    <property type="term" value="P:aromatic amino acid metabolic process"/>
    <property type="evidence" value="ECO:0007669"/>
    <property type="project" value="InterPro"/>
</dbReference>
<dbReference type="PANTHER" id="PTHR11473:SF24">
    <property type="entry name" value="PHENYLALANINE-4-HYDROXYLASE"/>
    <property type="match status" value="1"/>
</dbReference>
<evidence type="ECO:0000313" key="10">
    <source>
        <dbReference type="Proteomes" id="UP001197806"/>
    </source>
</evidence>
<evidence type="ECO:0000256" key="2">
    <source>
        <dbReference type="ARBA" id="ARBA00009712"/>
    </source>
</evidence>
<evidence type="ECO:0000259" key="8">
    <source>
        <dbReference type="PROSITE" id="PS51410"/>
    </source>
</evidence>
<dbReference type="Proteomes" id="UP001197806">
    <property type="component" value="Unassembled WGS sequence"/>
</dbReference>
<dbReference type="NCBIfam" id="NF010657">
    <property type="entry name" value="PRK14056.1"/>
    <property type="match status" value="1"/>
</dbReference>
<comment type="similarity">
    <text evidence="2">Belongs to the biopterin-dependent aromatic amino acid hydroxylase family.</text>
</comment>
<dbReference type="PROSITE" id="PS51410">
    <property type="entry name" value="BH4_AAA_HYDROXYL_2"/>
    <property type="match status" value="1"/>
</dbReference>
<dbReference type="EMBL" id="JACLPZ010000005">
    <property type="protein sequence ID" value="MBY0036561.1"/>
    <property type="molecule type" value="Genomic_DNA"/>
</dbReference>
<dbReference type="InterPro" id="IPR001273">
    <property type="entry name" value="ArAA_hydroxylase"/>
</dbReference>
<gene>
    <name evidence="9" type="ORF">H7U08_08215</name>
</gene>
<dbReference type="Pfam" id="PF00351">
    <property type="entry name" value="Biopterin_H"/>
    <property type="match status" value="2"/>
</dbReference>
<dbReference type="InterPro" id="IPR036329">
    <property type="entry name" value="Aro-AA_hydroxylase_C_sf"/>
</dbReference>
<comment type="cofactor">
    <cofactor evidence="1 7">
        <name>Fe(2+)</name>
        <dbReference type="ChEBI" id="CHEBI:29033"/>
    </cofactor>
</comment>
<keyword evidence="4" id="KW-0560">Oxidoreductase</keyword>
<keyword evidence="5 7" id="KW-0408">Iron</keyword>
<dbReference type="InterPro" id="IPR019774">
    <property type="entry name" value="Aromatic-AA_hydroxylase_C"/>
</dbReference>
<evidence type="ECO:0000256" key="7">
    <source>
        <dbReference type="PIRSR" id="PIRSR601273-2"/>
    </source>
</evidence>
<feature type="binding site" evidence="7">
    <location>
        <position position="129"/>
    </location>
    <ligand>
        <name>Fe cation</name>
        <dbReference type="ChEBI" id="CHEBI:24875"/>
    </ligand>
</feature>
<keyword evidence="3 7" id="KW-0479">Metal-binding</keyword>
<dbReference type="GO" id="GO:0016714">
    <property type="term" value="F:oxidoreductase activity, acting on paired donors, with incorporation or reduction of molecular oxygen, reduced pteridine as one donor, and incorporation of one atom of oxygen"/>
    <property type="evidence" value="ECO:0007669"/>
    <property type="project" value="InterPro"/>
</dbReference>
<feature type="domain" description="Biopterin-dependent aromatic amino acid hydroxylase family profile" evidence="8">
    <location>
        <begin position="1"/>
        <end position="336"/>
    </location>
</feature>
<reference evidence="9" key="1">
    <citation type="submission" date="2020-08" db="EMBL/GenBank/DDBJ databases">
        <title>Fungal Genomes of the International Space Station.</title>
        <authorList>
            <person name="Seuylemezian A."/>
            <person name="Singh N.K."/>
            <person name="Wood J."/>
            <person name="Venkateswaran K."/>
        </authorList>
    </citation>
    <scope>NUCLEOTIDE SEQUENCE</scope>
    <source>
        <strain evidence="9">I2-B2</strain>
    </source>
</reference>
<evidence type="ECO:0000256" key="4">
    <source>
        <dbReference type="ARBA" id="ARBA00023002"/>
    </source>
</evidence>
<evidence type="ECO:0000256" key="5">
    <source>
        <dbReference type="ARBA" id="ARBA00023004"/>
    </source>
</evidence>
<dbReference type="CDD" id="cd00361">
    <property type="entry name" value="arom_aa_hydroxylase"/>
    <property type="match status" value="1"/>
</dbReference>
<organism evidence="9 10">
    <name type="scientific">Bacillus cereus</name>
    <dbReference type="NCBI Taxonomy" id="1396"/>
    <lineage>
        <taxon>Bacteria</taxon>
        <taxon>Bacillati</taxon>
        <taxon>Bacillota</taxon>
        <taxon>Bacilli</taxon>
        <taxon>Bacillales</taxon>
        <taxon>Bacillaceae</taxon>
        <taxon>Bacillus</taxon>
        <taxon>Bacillus cereus group</taxon>
    </lineage>
</organism>
<feature type="binding site" evidence="7">
    <location>
        <position position="124"/>
    </location>
    <ligand>
        <name>Fe cation</name>
        <dbReference type="ChEBI" id="CHEBI:24875"/>
    </ligand>
</feature>
<accession>A0AAW4QRV0</accession>
<evidence type="ECO:0000256" key="6">
    <source>
        <dbReference type="ARBA" id="ARBA00023033"/>
    </source>
</evidence>
<dbReference type="Gene3D" id="1.10.800.10">
    <property type="entry name" value="Aromatic amino acid hydroxylase"/>
    <property type="match status" value="1"/>
</dbReference>
<dbReference type="RefSeq" id="WP_221825401.1">
    <property type="nucleotide sequence ID" value="NZ_JACLPZ010000005.1"/>
</dbReference>
<feature type="binding site" evidence="7">
    <location>
        <position position="214"/>
    </location>
    <ligand>
        <name>Fe cation</name>
        <dbReference type="ChEBI" id="CHEBI:24875"/>
    </ligand>
</feature>
<protein>
    <submittedName>
        <fullName evidence="9">Aromatic amino acid hydroxylase</fullName>
    </submittedName>
</protein>
<dbReference type="InterPro" id="IPR036951">
    <property type="entry name" value="ArAA_hydroxylase_sf"/>
</dbReference>
<sequence length="587" mass="64461">MTKKTEIPSHLKPFVSTQHYDQYTPVNHAVWRYIMRQNHSFLKDVAHPAYVNGLQSSGINIDAIPKVEEMNECLAPSGWGAVTIDGLIPGVAFFDFQGHGLLPIATDIRKVENIEYTPAPDIVHEAAGHAPILLDPTYAKYVKRFGQIGAKAFSTKEEHDAFEAVRTLTIVKESPTSTPDEVKAAENAVIEKQKLVSGLSEAEQISRLFWWTVEYGLIGNIDDPKIYGAGLLSSVGESKHCLTDAVEKVPFSIEACTGTTYDVTKMQPQLFVCESFEELTDALETFSKTMAFKTGGKEGLEKAIRSENYATAELNSGLQITGTFSETIENDAGELIYMRTNSPTALALHNKQLANHSTSVHSDGFGTPIGLLTENIALENCTDEQLQSLGIKIGTIAEFTFASGIHVKGTVTDIVKNDKKIALISFIDCTVTYNARVLFDASWGAFDMAVGSQITSVFPGAAGAADAAAFFLMDEEVQEIPAPLVLNELERMYQTVRDIRSEGILHDAHIDQLVAIQEVLNKFYAKEWLLRLEVLELLLEHNKGHETSAALLHQLSTFTTDEAVTRLINNGLALLPIKDVKNDAKIN</sequence>
<proteinExistence type="inferred from homology"/>
<dbReference type="AlphaFoldDB" id="A0AAW4QRV0"/>
<dbReference type="PANTHER" id="PTHR11473">
    <property type="entry name" value="AROMATIC AMINO ACID HYDROXYLASE"/>
    <property type="match status" value="1"/>
</dbReference>
<dbReference type="SUPFAM" id="SSF56534">
    <property type="entry name" value="Aromatic aminoacid monoxygenases, catalytic and oligomerization domains"/>
    <property type="match status" value="1"/>
</dbReference>
<name>A0AAW4QRV0_BACCE</name>
<dbReference type="GO" id="GO:0005506">
    <property type="term" value="F:iron ion binding"/>
    <property type="evidence" value="ECO:0007669"/>
    <property type="project" value="InterPro"/>
</dbReference>
<evidence type="ECO:0000313" key="9">
    <source>
        <dbReference type="EMBL" id="MBY0036561.1"/>
    </source>
</evidence>
<evidence type="ECO:0000256" key="3">
    <source>
        <dbReference type="ARBA" id="ARBA00022723"/>
    </source>
</evidence>